<dbReference type="Proteomes" id="UP000579945">
    <property type="component" value="Unassembled WGS sequence"/>
</dbReference>
<comment type="caution">
    <text evidence="1">The sequence shown here is derived from an EMBL/GenBank/DDBJ whole genome shotgun (WGS) entry which is preliminary data.</text>
</comment>
<accession>A0A7W5Y794</accession>
<evidence type="ECO:0000313" key="2">
    <source>
        <dbReference type="Proteomes" id="UP000579945"/>
    </source>
</evidence>
<dbReference type="AlphaFoldDB" id="A0A7W5Y794"/>
<keyword evidence="2" id="KW-1185">Reference proteome</keyword>
<reference evidence="1 2" key="1">
    <citation type="submission" date="2020-08" db="EMBL/GenBank/DDBJ databases">
        <title>Sequencing the genomes of 1000 actinobacteria strains.</title>
        <authorList>
            <person name="Klenk H.-P."/>
        </authorList>
    </citation>
    <scope>NUCLEOTIDE SEQUENCE [LARGE SCALE GENOMIC DNA]</scope>
    <source>
        <strain evidence="1 2">DSM 44320</strain>
    </source>
</reference>
<protein>
    <submittedName>
        <fullName evidence="1">Uncharacterized protein</fullName>
    </submittedName>
</protein>
<dbReference type="GeneID" id="95389364"/>
<sequence length="50" mass="5247">MALLLAAWFNLAAAARPRVEAMAGPVAARRWTALIDVALHQGNFASVSGI</sequence>
<dbReference type="EMBL" id="JACIBV010000001">
    <property type="protein sequence ID" value="MBB3727038.1"/>
    <property type="molecule type" value="Genomic_DNA"/>
</dbReference>
<proteinExistence type="predicted"/>
<organism evidence="1 2">
    <name type="scientific">Nonomuraea dietziae</name>
    <dbReference type="NCBI Taxonomy" id="65515"/>
    <lineage>
        <taxon>Bacteria</taxon>
        <taxon>Bacillati</taxon>
        <taxon>Actinomycetota</taxon>
        <taxon>Actinomycetes</taxon>
        <taxon>Streptosporangiales</taxon>
        <taxon>Streptosporangiaceae</taxon>
        <taxon>Nonomuraea</taxon>
    </lineage>
</organism>
<name>A0A7W5Y794_9ACTN</name>
<dbReference type="RefSeq" id="WP_183647071.1">
    <property type="nucleotide sequence ID" value="NZ_BAAAXX010000029.1"/>
</dbReference>
<gene>
    <name evidence="1" type="ORF">FHR33_002898</name>
</gene>
<evidence type="ECO:0000313" key="1">
    <source>
        <dbReference type="EMBL" id="MBB3727038.1"/>
    </source>
</evidence>